<keyword evidence="3" id="KW-1185">Reference proteome</keyword>
<dbReference type="RefSeq" id="WP_344819168.1">
    <property type="nucleotide sequence ID" value="NZ_BAABCP010000001.1"/>
</dbReference>
<dbReference type="SUPFAM" id="SSF49879">
    <property type="entry name" value="SMAD/FHA domain"/>
    <property type="match status" value="1"/>
</dbReference>
<protein>
    <recommendedName>
        <fullName evidence="4">FHA domain-containing protein</fullName>
    </recommendedName>
</protein>
<feature type="compositionally biased region" description="Gly residues" evidence="1">
    <location>
        <begin position="125"/>
        <end position="135"/>
    </location>
</feature>
<proteinExistence type="predicted"/>
<name>A0ABP7N962_9MICO</name>
<evidence type="ECO:0000313" key="2">
    <source>
        <dbReference type="EMBL" id="GAA3940095.1"/>
    </source>
</evidence>
<feature type="region of interest" description="Disordered" evidence="1">
    <location>
        <begin position="123"/>
        <end position="157"/>
    </location>
</feature>
<reference evidence="3" key="1">
    <citation type="journal article" date="2019" name="Int. J. Syst. Evol. Microbiol.">
        <title>The Global Catalogue of Microorganisms (GCM) 10K type strain sequencing project: providing services to taxonomists for standard genome sequencing and annotation.</title>
        <authorList>
            <consortium name="The Broad Institute Genomics Platform"/>
            <consortium name="The Broad Institute Genome Sequencing Center for Infectious Disease"/>
            <person name="Wu L."/>
            <person name="Ma J."/>
        </authorList>
    </citation>
    <scope>NUCLEOTIDE SEQUENCE [LARGE SCALE GENOMIC DNA]</scope>
    <source>
        <strain evidence="3">JCM 17024</strain>
    </source>
</reference>
<evidence type="ECO:0008006" key="4">
    <source>
        <dbReference type="Google" id="ProtNLM"/>
    </source>
</evidence>
<accession>A0ABP7N962</accession>
<dbReference type="InterPro" id="IPR008984">
    <property type="entry name" value="SMAD_FHA_dom_sf"/>
</dbReference>
<evidence type="ECO:0000256" key="1">
    <source>
        <dbReference type="SAM" id="MobiDB-lite"/>
    </source>
</evidence>
<dbReference type="EMBL" id="BAABCP010000001">
    <property type="protein sequence ID" value="GAA3940095.1"/>
    <property type="molecule type" value="Genomic_DNA"/>
</dbReference>
<dbReference type="CDD" id="cd00060">
    <property type="entry name" value="FHA"/>
    <property type="match status" value="1"/>
</dbReference>
<organism evidence="2 3">
    <name type="scientific">Microbacterium soli</name>
    <dbReference type="NCBI Taxonomy" id="446075"/>
    <lineage>
        <taxon>Bacteria</taxon>
        <taxon>Bacillati</taxon>
        <taxon>Actinomycetota</taxon>
        <taxon>Actinomycetes</taxon>
        <taxon>Micrococcales</taxon>
        <taxon>Microbacteriaceae</taxon>
        <taxon>Microbacterium</taxon>
    </lineage>
</organism>
<dbReference type="Proteomes" id="UP001501591">
    <property type="component" value="Unassembled WGS sequence"/>
</dbReference>
<sequence length="157" mass="17088">MSERMQGYAPTTTHAEWGAGDPRLLISRDDQDRTVVHLTRDTVTIGSDGGCTVCLEGAAPLHATVVHDDRDEYVLTMHGPGLMNAYCPVDQHGARTETLRTGARFTVGEWMLVFSRAEFADHGRPYGGRQGGEGGHQSRQPERPDYPATGAIPTRLG</sequence>
<gene>
    <name evidence="2" type="ORF">GCM10022383_17510</name>
</gene>
<comment type="caution">
    <text evidence="2">The sequence shown here is derived from an EMBL/GenBank/DDBJ whole genome shotgun (WGS) entry which is preliminary data.</text>
</comment>
<evidence type="ECO:0000313" key="3">
    <source>
        <dbReference type="Proteomes" id="UP001501591"/>
    </source>
</evidence>